<comment type="subcellular location">
    <subcellularLocation>
        <location evidence="3">Cytoplasm</location>
    </subcellularLocation>
    <text evidence="3">The tmRNA-SmpB complex associates with stalled 70S ribosomes.</text>
</comment>
<keyword evidence="2 3" id="KW-0694">RNA-binding</keyword>
<comment type="function">
    <text evidence="3">Required for rescue of stalled ribosomes mediated by trans-translation. Binds to transfer-messenger RNA (tmRNA), required for stable association of tmRNA with ribosomes. tmRNA and SmpB together mimic tRNA shape, replacing the anticodon stem-loop with SmpB. tmRNA is encoded by the ssrA gene; the 2 termini fold to resemble tRNA(Ala) and it encodes a 'tag peptide', a short internal open reading frame. During trans-translation Ala-aminoacylated tmRNA acts like a tRNA, entering the A-site of stalled ribosomes, displacing the stalled mRNA. The ribosome then switches to translate the ORF on the tmRNA; the nascent peptide is terminated with the 'tag peptide' encoded by the tmRNA and targeted for degradation. The ribosome is freed to recommence translation, which seems to be the essential function of trans-translation.</text>
</comment>
<dbReference type="EMBL" id="SNYW01000008">
    <property type="protein sequence ID" value="TDQ82527.1"/>
    <property type="molecule type" value="Genomic_DNA"/>
</dbReference>
<dbReference type="HAMAP" id="MF_00023">
    <property type="entry name" value="SmpB"/>
    <property type="match status" value="1"/>
</dbReference>
<name>A0A4R6WSD3_9PROT</name>
<organism evidence="4 5">
    <name type="scientific">Dongia mobilis</name>
    <dbReference type="NCBI Taxonomy" id="578943"/>
    <lineage>
        <taxon>Bacteria</taxon>
        <taxon>Pseudomonadati</taxon>
        <taxon>Pseudomonadota</taxon>
        <taxon>Alphaproteobacteria</taxon>
        <taxon>Rhodospirillales</taxon>
        <taxon>Dongiaceae</taxon>
        <taxon>Dongia</taxon>
    </lineage>
</organism>
<dbReference type="NCBIfam" id="NF003843">
    <property type="entry name" value="PRK05422.1"/>
    <property type="match status" value="1"/>
</dbReference>
<keyword evidence="5" id="KW-1185">Reference proteome</keyword>
<dbReference type="PROSITE" id="PS01317">
    <property type="entry name" value="SSRP"/>
    <property type="match status" value="1"/>
</dbReference>
<evidence type="ECO:0000256" key="2">
    <source>
        <dbReference type="ARBA" id="ARBA00022884"/>
    </source>
</evidence>
<sequence>MARDPSTNRYAAQNRKARHDYTITDTIEAGLQLMGSEVKSLRLGRCSINEAFASDRNGEFWLLNAHFPEYEAANRFNHDPNRPRKLLLKKREMNRLIGAIQREGITVVPLSIYFNERGRAKCQLGIAKGRRQVDKRAAIKERDWKRDQARIVRNRGGD</sequence>
<dbReference type="InterPro" id="IPR023620">
    <property type="entry name" value="SmpB"/>
</dbReference>
<dbReference type="InterPro" id="IPR020081">
    <property type="entry name" value="SsrA-bd_prot_CS"/>
</dbReference>
<dbReference type="OrthoDB" id="9805462at2"/>
<protein>
    <recommendedName>
        <fullName evidence="3">SsrA-binding protein</fullName>
    </recommendedName>
    <alternativeName>
        <fullName evidence="3">Small protein B</fullName>
    </alternativeName>
</protein>
<dbReference type="GO" id="GO:0005829">
    <property type="term" value="C:cytosol"/>
    <property type="evidence" value="ECO:0007669"/>
    <property type="project" value="TreeGrafter"/>
</dbReference>
<dbReference type="GO" id="GO:0003723">
    <property type="term" value="F:RNA binding"/>
    <property type="evidence" value="ECO:0007669"/>
    <property type="project" value="UniProtKB-UniRule"/>
</dbReference>
<dbReference type="Pfam" id="PF01668">
    <property type="entry name" value="SmpB"/>
    <property type="match status" value="1"/>
</dbReference>
<dbReference type="SUPFAM" id="SSF74982">
    <property type="entry name" value="Small protein B (SmpB)"/>
    <property type="match status" value="1"/>
</dbReference>
<evidence type="ECO:0000313" key="4">
    <source>
        <dbReference type="EMBL" id="TDQ82527.1"/>
    </source>
</evidence>
<reference evidence="4 5" key="1">
    <citation type="submission" date="2019-03" db="EMBL/GenBank/DDBJ databases">
        <title>Genomic Encyclopedia of Type Strains, Phase III (KMG-III): the genomes of soil and plant-associated and newly described type strains.</title>
        <authorList>
            <person name="Whitman W."/>
        </authorList>
    </citation>
    <scope>NUCLEOTIDE SEQUENCE [LARGE SCALE GENOMIC DNA]</scope>
    <source>
        <strain evidence="4 5">CGMCC 1.7660</strain>
    </source>
</reference>
<proteinExistence type="inferred from homology"/>
<dbReference type="PANTHER" id="PTHR30308:SF2">
    <property type="entry name" value="SSRA-BINDING PROTEIN"/>
    <property type="match status" value="1"/>
</dbReference>
<dbReference type="RefSeq" id="WP_133613798.1">
    <property type="nucleotide sequence ID" value="NZ_SNYW01000008.1"/>
</dbReference>
<evidence type="ECO:0000313" key="5">
    <source>
        <dbReference type="Proteomes" id="UP000295783"/>
    </source>
</evidence>
<dbReference type="Gene3D" id="2.40.280.10">
    <property type="match status" value="1"/>
</dbReference>
<comment type="similarity">
    <text evidence="3">Belongs to the SmpB family.</text>
</comment>
<accession>A0A4R6WSD3</accession>
<evidence type="ECO:0000256" key="3">
    <source>
        <dbReference type="HAMAP-Rule" id="MF_00023"/>
    </source>
</evidence>
<dbReference type="InterPro" id="IPR000037">
    <property type="entry name" value="SsrA-bd_prot"/>
</dbReference>
<gene>
    <name evidence="3" type="primary">smpB</name>
    <name evidence="4" type="ORF">A8950_2350</name>
</gene>
<dbReference type="NCBIfam" id="TIGR00086">
    <property type="entry name" value="smpB"/>
    <property type="match status" value="1"/>
</dbReference>
<dbReference type="GO" id="GO:0070930">
    <property type="term" value="P:trans-translation-dependent protein tagging"/>
    <property type="evidence" value="ECO:0007669"/>
    <property type="project" value="TreeGrafter"/>
</dbReference>
<keyword evidence="1 3" id="KW-0963">Cytoplasm</keyword>
<dbReference type="Proteomes" id="UP000295783">
    <property type="component" value="Unassembled WGS sequence"/>
</dbReference>
<dbReference type="CDD" id="cd09294">
    <property type="entry name" value="SmpB"/>
    <property type="match status" value="1"/>
</dbReference>
<dbReference type="PANTHER" id="PTHR30308">
    <property type="entry name" value="TMRNA-BINDING COMPONENT OF TRANS-TRANSLATION TAGGING COMPLEX"/>
    <property type="match status" value="1"/>
</dbReference>
<evidence type="ECO:0000256" key="1">
    <source>
        <dbReference type="ARBA" id="ARBA00022490"/>
    </source>
</evidence>
<dbReference type="AlphaFoldDB" id="A0A4R6WSD3"/>
<comment type="caution">
    <text evidence="4">The sequence shown here is derived from an EMBL/GenBank/DDBJ whole genome shotgun (WGS) entry which is preliminary data.</text>
</comment>
<dbReference type="GO" id="GO:0070929">
    <property type="term" value="P:trans-translation"/>
    <property type="evidence" value="ECO:0007669"/>
    <property type="project" value="UniProtKB-UniRule"/>
</dbReference>